<gene>
    <name evidence="8" type="ORF">FA014_11565</name>
</gene>
<evidence type="ECO:0000256" key="5">
    <source>
        <dbReference type="ARBA" id="ARBA00023163"/>
    </source>
</evidence>
<evidence type="ECO:0000256" key="3">
    <source>
        <dbReference type="ARBA" id="ARBA00023082"/>
    </source>
</evidence>
<dbReference type="InterPro" id="IPR039425">
    <property type="entry name" value="RNA_pol_sigma-70-like"/>
</dbReference>
<evidence type="ECO:0000256" key="1">
    <source>
        <dbReference type="ARBA" id="ARBA00010641"/>
    </source>
</evidence>
<dbReference type="PANTHER" id="PTHR43133">
    <property type="entry name" value="RNA POLYMERASE ECF-TYPE SIGMA FACTO"/>
    <property type="match status" value="1"/>
</dbReference>
<evidence type="ECO:0000259" key="7">
    <source>
        <dbReference type="Pfam" id="PF08281"/>
    </source>
</evidence>
<dbReference type="GO" id="GO:0006352">
    <property type="term" value="P:DNA-templated transcription initiation"/>
    <property type="evidence" value="ECO:0007669"/>
    <property type="project" value="InterPro"/>
</dbReference>
<reference evidence="8 9" key="1">
    <citation type="submission" date="2019-05" db="EMBL/GenBank/DDBJ databases">
        <title>Genome sequence of Cellulomonas hominis strain CS1.</title>
        <authorList>
            <person name="Belmont J."/>
            <person name="Maclea K.S."/>
        </authorList>
    </citation>
    <scope>NUCLEOTIDE SEQUENCE [LARGE SCALE GENOMIC DNA]</scope>
    <source>
        <strain evidence="8 9">CS1</strain>
    </source>
</reference>
<dbReference type="InterPro" id="IPR007627">
    <property type="entry name" value="RNA_pol_sigma70_r2"/>
</dbReference>
<dbReference type="InterPro" id="IPR013249">
    <property type="entry name" value="RNA_pol_sigma70_r4_t2"/>
</dbReference>
<organism evidence="8 9">
    <name type="scientific">Cellulomonas hominis</name>
    <dbReference type="NCBI Taxonomy" id="156981"/>
    <lineage>
        <taxon>Bacteria</taxon>
        <taxon>Bacillati</taxon>
        <taxon>Actinomycetota</taxon>
        <taxon>Actinomycetes</taxon>
        <taxon>Micrococcales</taxon>
        <taxon>Cellulomonadaceae</taxon>
        <taxon>Cellulomonas</taxon>
    </lineage>
</organism>
<evidence type="ECO:0000259" key="6">
    <source>
        <dbReference type="Pfam" id="PF04542"/>
    </source>
</evidence>
<protein>
    <submittedName>
        <fullName evidence="8">SigE family RNA polymerase sigma factor</fullName>
    </submittedName>
</protein>
<feature type="domain" description="RNA polymerase sigma-70 region 2" evidence="6">
    <location>
        <begin position="11"/>
        <end position="76"/>
    </location>
</feature>
<proteinExistence type="inferred from homology"/>
<keyword evidence="4" id="KW-0238">DNA-binding</keyword>
<keyword evidence="2" id="KW-0805">Transcription regulation</keyword>
<dbReference type="NCBIfam" id="TIGR02983">
    <property type="entry name" value="SigE-fam_strep"/>
    <property type="match status" value="1"/>
</dbReference>
<sequence>MAWQEQVTEFVAARGPALVGYARLLTGDHDSAQDLVQDALAKAWSRWRAGADIESLEAYVRKAVLTTYLDQYRRRRLWQRRAHLLVTPEAEAPTAGATETAADLESALRHLGPRERACVVLRFYEDLTVAGIADRLGISEGAVKRYLSEGTKRLGALMGEVRPAAETVEVRTATEDRR</sequence>
<evidence type="ECO:0000313" key="8">
    <source>
        <dbReference type="EMBL" id="TKR23374.1"/>
    </source>
</evidence>
<dbReference type="OrthoDB" id="3688906at2"/>
<dbReference type="InterPro" id="IPR014284">
    <property type="entry name" value="RNA_pol_sigma-70_dom"/>
</dbReference>
<dbReference type="Gene3D" id="1.10.10.10">
    <property type="entry name" value="Winged helix-like DNA-binding domain superfamily/Winged helix DNA-binding domain"/>
    <property type="match status" value="1"/>
</dbReference>
<dbReference type="EMBL" id="SZYE01000087">
    <property type="protein sequence ID" value="TKR23374.1"/>
    <property type="molecule type" value="Genomic_DNA"/>
</dbReference>
<dbReference type="Pfam" id="PF04542">
    <property type="entry name" value="Sigma70_r2"/>
    <property type="match status" value="1"/>
</dbReference>
<dbReference type="Gene3D" id="1.10.1740.10">
    <property type="match status" value="1"/>
</dbReference>
<evidence type="ECO:0000256" key="2">
    <source>
        <dbReference type="ARBA" id="ARBA00023015"/>
    </source>
</evidence>
<dbReference type="GO" id="GO:0003677">
    <property type="term" value="F:DNA binding"/>
    <property type="evidence" value="ECO:0007669"/>
    <property type="project" value="UniProtKB-KW"/>
</dbReference>
<feature type="domain" description="RNA polymerase sigma factor 70 region 4 type 2" evidence="7">
    <location>
        <begin position="103"/>
        <end position="154"/>
    </location>
</feature>
<dbReference type="AlphaFoldDB" id="A0A7Z8NPQ9"/>
<dbReference type="SUPFAM" id="SSF88946">
    <property type="entry name" value="Sigma2 domain of RNA polymerase sigma factors"/>
    <property type="match status" value="1"/>
</dbReference>
<keyword evidence="5" id="KW-0804">Transcription</keyword>
<dbReference type="InterPro" id="IPR036388">
    <property type="entry name" value="WH-like_DNA-bd_sf"/>
</dbReference>
<dbReference type="InterPro" id="IPR014325">
    <property type="entry name" value="RNA_pol_sigma-E_actinobac"/>
</dbReference>
<keyword evidence="3" id="KW-0731">Sigma factor</keyword>
<dbReference type="GO" id="GO:0016987">
    <property type="term" value="F:sigma factor activity"/>
    <property type="evidence" value="ECO:0007669"/>
    <property type="project" value="UniProtKB-KW"/>
</dbReference>
<dbReference type="PANTHER" id="PTHR43133:SF50">
    <property type="entry name" value="ECF RNA POLYMERASE SIGMA FACTOR SIGM"/>
    <property type="match status" value="1"/>
</dbReference>
<dbReference type="InterPro" id="IPR013325">
    <property type="entry name" value="RNA_pol_sigma_r2"/>
</dbReference>
<accession>A0A7Z8NPQ9</accession>
<dbReference type="NCBIfam" id="TIGR02937">
    <property type="entry name" value="sigma70-ECF"/>
    <property type="match status" value="1"/>
</dbReference>
<comment type="caution">
    <text evidence="8">The sequence shown here is derived from an EMBL/GenBank/DDBJ whole genome shotgun (WGS) entry which is preliminary data.</text>
</comment>
<comment type="similarity">
    <text evidence="1">Belongs to the sigma-70 factor family. ECF subfamily.</text>
</comment>
<evidence type="ECO:0000256" key="4">
    <source>
        <dbReference type="ARBA" id="ARBA00023125"/>
    </source>
</evidence>
<dbReference type="InterPro" id="IPR013324">
    <property type="entry name" value="RNA_pol_sigma_r3/r4-like"/>
</dbReference>
<dbReference type="RefSeq" id="WP_154729834.1">
    <property type="nucleotide sequence ID" value="NZ_SZYE01000087.1"/>
</dbReference>
<dbReference type="CDD" id="cd06171">
    <property type="entry name" value="Sigma70_r4"/>
    <property type="match status" value="1"/>
</dbReference>
<dbReference type="Pfam" id="PF08281">
    <property type="entry name" value="Sigma70_r4_2"/>
    <property type="match status" value="1"/>
</dbReference>
<evidence type="ECO:0000313" key="9">
    <source>
        <dbReference type="Proteomes" id="UP000308121"/>
    </source>
</evidence>
<dbReference type="SUPFAM" id="SSF88659">
    <property type="entry name" value="Sigma3 and sigma4 domains of RNA polymerase sigma factors"/>
    <property type="match status" value="1"/>
</dbReference>
<name>A0A7Z8NPQ9_9CELL</name>
<dbReference type="Proteomes" id="UP000308121">
    <property type="component" value="Unassembled WGS sequence"/>
</dbReference>